<evidence type="ECO:0008006" key="4">
    <source>
        <dbReference type="Google" id="ProtNLM"/>
    </source>
</evidence>
<dbReference type="Gene3D" id="1.25.40.10">
    <property type="entry name" value="Tetratricopeptide repeat domain"/>
    <property type="match status" value="1"/>
</dbReference>
<keyword evidence="3" id="KW-1185">Reference proteome</keyword>
<evidence type="ECO:0000313" key="2">
    <source>
        <dbReference type="EMBL" id="GMQ35109.1"/>
    </source>
</evidence>
<dbReference type="PROSITE" id="PS50005">
    <property type="entry name" value="TPR"/>
    <property type="match status" value="1"/>
</dbReference>
<evidence type="ECO:0000313" key="3">
    <source>
        <dbReference type="Proteomes" id="UP001307705"/>
    </source>
</evidence>
<dbReference type="SUPFAM" id="SSF48452">
    <property type="entry name" value="TPR-like"/>
    <property type="match status" value="1"/>
</dbReference>
<reference evidence="2 3" key="1">
    <citation type="submission" date="2023-08" db="EMBL/GenBank/DDBJ databases">
        <title>Draft genome sequence of Algoriphagus taiwanensis.</title>
        <authorList>
            <person name="Takatani N."/>
            <person name="Hosokawa M."/>
            <person name="Sawabe T."/>
        </authorList>
    </citation>
    <scope>NUCLEOTIDE SEQUENCE [LARGE SCALE GENOMIC DNA]</scope>
    <source>
        <strain evidence="2 3">JCM 19755</strain>
    </source>
</reference>
<dbReference type="InterPro" id="IPR011990">
    <property type="entry name" value="TPR-like_helical_dom_sf"/>
</dbReference>
<sequence length="241" mass="27324">MKTNSRIFALLMMVTLMAMGFPQDLKRLSYQAYLTQDKNSWKQNVALATQAHQTQPNERTSFDLALMEYGLINATMVDQDERLFDAYVDGLEKRLKTLSSSKTYGAEAKALLSSLYGYKIAYSPMKGMFLGPKSSGLLEEAFAQAPNSPIVLKMMAGNKYFTPETWGGDKNEALALFQKSNQAFEKSGKEQDWMYLDNMAWMGMIYLEKENEAKAKEIWTEAVKLEPNFHWVAKGLLADLN</sequence>
<dbReference type="InterPro" id="IPR019734">
    <property type="entry name" value="TPR_rpt"/>
</dbReference>
<organism evidence="2 3">
    <name type="scientific">Algoriphagus taiwanensis</name>
    <dbReference type="NCBI Taxonomy" id="1445656"/>
    <lineage>
        <taxon>Bacteria</taxon>
        <taxon>Pseudomonadati</taxon>
        <taxon>Bacteroidota</taxon>
        <taxon>Cytophagia</taxon>
        <taxon>Cytophagales</taxon>
        <taxon>Cyclobacteriaceae</taxon>
        <taxon>Algoriphagus</taxon>
    </lineage>
</organism>
<evidence type="ECO:0000256" key="1">
    <source>
        <dbReference type="PROSITE-ProRule" id="PRU00339"/>
    </source>
</evidence>
<proteinExistence type="predicted"/>
<dbReference type="RefSeq" id="WP_338229939.1">
    <property type="nucleotide sequence ID" value="NZ_BTPE01000014.1"/>
</dbReference>
<feature type="repeat" description="TPR" evidence="1">
    <location>
        <begin position="196"/>
        <end position="229"/>
    </location>
</feature>
<dbReference type="EMBL" id="BTPE01000014">
    <property type="protein sequence ID" value="GMQ35109.1"/>
    <property type="molecule type" value="Genomic_DNA"/>
</dbReference>
<gene>
    <name evidence="2" type="ORF">Ataiwa_33820</name>
</gene>
<protein>
    <recommendedName>
        <fullName evidence="4">Tetratricopeptide repeat protein</fullName>
    </recommendedName>
</protein>
<name>A0ABQ6Q4J2_9BACT</name>
<comment type="caution">
    <text evidence="2">The sequence shown here is derived from an EMBL/GenBank/DDBJ whole genome shotgun (WGS) entry which is preliminary data.</text>
</comment>
<keyword evidence="1" id="KW-0802">TPR repeat</keyword>
<dbReference type="Proteomes" id="UP001307705">
    <property type="component" value="Unassembled WGS sequence"/>
</dbReference>
<accession>A0ABQ6Q4J2</accession>